<dbReference type="Gene3D" id="1.10.1520.10">
    <property type="entry name" value="Ribonuclease III domain"/>
    <property type="match status" value="1"/>
</dbReference>
<dbReference type="Gene3D" id="3.30.160.20">
    <property type="match status" value="1"/>
</dbReference>
<evidence type="ECO:0000256" key="1">
    <source>
        <dbReference type="ARBA" id="ARBA00022884"/>
    </source>
</evidence>
<dbReference type="Proteomes" id="UP000290288">
    <property type="component" value="Unassembled WGS sequence"/>
</dbReference>
<keyword evidence="7" id="KW-1185">Reference proteome</keyword>
<dbReference type="PROSITE" id="PS50142">
    <property type="entry name" value="RNASE_3_2"/>
    <property type="match status" value="1"/>
</dbReference>
<evidence type="ECO:0000256" key="2">
    <source>
        <dbReference type="PROSITE-ProRule" id="PRU00266"/>
    </source>
</evidence>
<protein>
    <submittedName>
        <fullName evidence="6">Uncharacterized protein</fullName>
    </submittedName>
</protein>
<dbReference type="SUPFAM" id="SSF69065">
    <property type="entry name" value="RNase III domain-like"/>
    <property type="match status" value="1"/>
</dbReference>
<dbReference type="EMBL" id="SDEE01000027">
    <property type="protein sequence ID" value="RXW24052.1"/>
    <property type="molecule type" value="Genomic_DNA"/>
</dbReference>
<dbReference type="SMART" id="SM00358">
    <property type="entry name" value="DSRM"/>
    <property type="match status" value="1"/>
</dbReference>
<evidence type="ECO:0000313" key="6">
    <source>
        <dbReference type="EMBL" id="RXW24052.1"/>
    </source>
</evidence>
<dbReference type="InterPro" id="IPR000999">
    <property type="entry name" value="RNase_III_dom"/>
</dbReference>
<evidence type="ECO:0000256" key="3">
    <source>
        <dbReference type="SAM" id="MobiDB-lite"/>
    </source>
</evidence>
<sequence length="286" mass="30948">MILNQDTPNLPPLPEFQGADEQDLTLEVFTHKSLNPNPDELKPGFGNADRLSVLGSQALSFAVTQFYFRYTPQLTAQEIILKANEVIQGPKIIEWLDAYPLLKTRLRRSQASNTDNIFASLAEASTHFHTYVGALQYSRGPQVVNAWIFGLLSLSEGVKVEDEDIPMQDPNPPPPASSSSASPPPPGYPQGPPPGPPPGYPASNAPPAGSPSIPTNFISLSFVHETATKRRVSIDYSAHKEGAAHTPSWTVCCIMDGVERGRGTSSKQKTAKEEAARNAFVAMGWA</sequence>
<feature type="region of interest" description="Disordered" evidence="3">
    <location>
        <begin position="163"/>
        <end position="211"/>
    </location>
</feature>
<dbReference type="GO" id="GO:0004525">
    <property type="term" value="F:ribonuclease III activity"/>
    <property type="evidence" value="ECO:0007669"/>
    <property type="project" value="InterPro"/>
</dbReference>
<reference evidence="6 7" key="1">
    <citation type="submission" date="2019-01" db="EMBL/GenBank/DDBJ databases">
        <title>Draft genome sequence of Psathyrella aberdarensis IHI B618.</title>
        <authorList>
            <person name="Buettner E."/>
            <person name="Kellner H."/>
        </authorList>
    </citation>
    <scope>NUCLEOTIDE SEQUENCE [LARGE SCALE GENOMIC DNA]</scope>
    <source>
        <strain evidence="6 7">IHI B618</strain>
    </source>
</reference>
<dbReference type="PROSITE" id="PS50137">
    <property type="entry name" value="DS_RBD"/>
    <property type="match status" value="1"/>
</dbReference>
<organism evidence="6 7">
    <name type="scientific">Candolleomyces aberdarensis</name>
    <dbReference type="NCBI Taxonomy" id="2316362"/>
    <lineage>
        <taxon>Eukaryota</taxon>
        <taxon>Fungi</taxon>
        <taxon>Dikarya</taxon>
        <taxon>Basidiomycota</taxon>
        <taxon>Agaricomycotina</taxon>
        <taxon>Agaricomycetes</taxon>
        <taxon>Agaricomycetidae</taxon>
        <taxon>Agaricales</taxon>
        <taxon>Agaricineae</taxon>
        <taxon>Psathyrellaceae</taxon>
        <taxon>Candolleomyces</taxon>
    </lineage>
</organism>
<accession>A0A4Q2DX82</accession>
<dbReference type="InterPro" id="IPR036389">
    <property type="entry name" value="RNase_III_sf"/>
</dbReference>
<dbReference type="SUPFAM" id="SSF54768">
    <property type="entry name" value="dsRNA-binding domain-like"/>
    <property type="match status" value="1"/>
</dbReference>
<feature type="compositionally biased region" description="Pro residues" evidence="3">
    <location>
        <begin position="169"/>
        <end position="200"/>
    </location>
</feature>
<dbReference type="AlphaFoldDB" id="A0A4Q2DX82"/>
<dbReference type="InterPro" id="IPR014720">
    <property type="entry name" value="dsRBD_dom"/>
</dbReference>
<dbReference type="GO" id="GO:0006396">
    <property type="term" value="P:RNA processing"/>
    <property type="evidence" value="ECO:0007669"/>
    <property type="project" value="InterPro"/>
</dbReference>
<keyword evidence="1 2" id="KW-0694">RNA-binding</keyword>
<evidence type="ECO:0000259" key="5">
    <source>
        <dbReference type="PROSITE" id="PS50142"/>
    </source>
</evidence>
<evidence type="ECO:0000313" key="7">
    <source>
        <dbReference type="Proteomes" id="UP000290288"/>
    </source>
</evidence>
<proteinExistence type="predicted"/>
<name>A0A4Q2DX82_9AGAR</name>
<comment type="caution">
    <text evidence="6">The sequence shown here is derived from an EMBL/GenBank/DDBJ whole genome shotgun (WGS) entry which is preliminary data.</text>
</comment>
<dbReference type="Pfam" id="PF00035">
    <property type="entry name" value="dsrm"/>
    <property type="match status" value="1"/>
</dbReference>
<evidence type="ECO:0000259" key="4">
    <source>
        <dbReference type="PROSITE" id="PS50137"/>
    </source>
</evidence>
<feature type="compositionally biased region" description="Low complexity" evidence="3">
    <location>
        <begin position="201"/>
        <end position="211"/>
    </location>
</feature>
<gene>
    <name evidence="6" type="ORF">EST38_g1816</name>
</gene>
<dbReference type="STRING" id="2316362.A0A4Q2DX82"/>
<feature type="domain" description="RNase III" evidence="5">
    <location>
        <begin position="16"/>
        <end position="140"/>
    </location>
</feature>
<dbReference type="GO" id="GO:0003723">
    <property type="term" value="F:RNA binding"/>
    <property type="evidence" value="ECO:0007669"/>
    <property type="project" value="UniProtKB-UniRule"/>
</dbReference>
<dbReference type="OrthoDB" id="3353871at2759"/>
<feature type="domain" description="DRBM" evidence="4">
    <location>
        <begin position="218"/>
        <end position="285"/>
    </location>
</feature>